<keyword evidence="3" id="KW-0804">Transcription</keyword>
<dbReference type="InterPro" id="IPR010982">
    <property type="entry name" value="Lambda_DNA-bd_dom_sf"/>
</dbReference>
<evidence type="ECO:0000256" key="2">
    <source>
        <dbReference type="ARBA" id="ARBA00023125"/>
    </source>
</evidence>
<dbReference type="InterPro" id="IPR046335">
    <property type="entry name" value="LacI/GalR-like_sensor"/>
</dbReference>
<protein>
    <submittedName>
        <fullName evidence="5">LacI family transcriptional regulator</fullName>
    </submittedName>
</protein>
<keyword evidence="2" id="KW-0238">DNA-binding</keyword>
<evidence type="ECO:0000256" key="1">
    <source>
        <dbReference type="ARBA" id="ARBA00023015"/>
    </source>
</evidence>
<dbReference type="InterPro" id="IPR000843">
    <property type="entry name" value="HTH_LacI"/>
</dbReference>
<dbReference type="CDD" id="cd06267">
    <property type="entry name" value="PBP1_LacI_sugar_binding-like"/>
    <property type="match status" value="1"/>
</dbReference>
<proteinExistence type="predicted"/>
<dbReference type="PANTHER" id="PTHR30146:SF109">
    <property type="entry name" value="HTH-TYPE TRANSCRIPTIONAL REGULATOR GALS"/>
    <property type="match status" value="1"/>
</dbReference>
<organism evidence="5 6">
    <name type="scientific">Candidatus Enterocloster faecavium</name>
    <dbReference type="NCBI Taxonomy" id="2838560"/>
    <lineage>
        <taxon>Bacteria</taxon>
        <taxon>Bacillati</taxon>
        <taxon>Bacillota</taxon>
        <taxon>Clostridia</taxon>
        <taxon>Lachnospirales</taxon>
        <taxon>Lachnospiraceae</taxon>
        <taxon>Enterocloster</taxon>
    </lineage>
</organism>
<dbReference type="Proteomes" id="UP000886804">
    <property type="component" value="Unassembled WGS sequence"/>
</dbReference>
<dbReference type="Pfam" id="PF00356">
    <property type="entry name" value="LacI"/>
    <property type="match status" value="1"/>
</dbReference>
<dbReference type="AlphaFoldDB" id="A0A9D2L9I0"/>
<name>A0A9D2L9I0_9FIRM</name>
<dbReference type="GO" id="GO:0000976">
    <property type="term" value="F:transcription cis-regulatory region binding"/>
    <property type="evidence" value="ECO:0007669"/>
    <property type="project" value="TreeGrafter"/>
</dbReference>
<dbReference type="PANTHER" id="PTHR30146">
    <property type="entry name" value="LACI-RELATED TRANSCRIPTIONAL REPRESSOR"/>
    <property type="match status" value="1"/>
</dbReference>
<evidence type="ECO:0000313" key="6">
    <source>
        <dbReference type="Proteomes" id="UP000886804"/>
    </source>
</evidence>
<dbReference type="Gene3D" id="3.40.50.2300">
    <property type="match status" value="2"/>
</dbReference>
<feature type="domain" description="HTH lacI-type" evidence="4">
    <location>
        <begin position="5"/>
        <end position="59"/>
    </location>
</feature>
<sequence length="332" mass="37519">MKKRVTRNDVAKLAGVSPAVVSYVMNNSNYVSEEKRTAVLNAVKELNYTPNIFAKSLRTNRSNQIALVGDTLQAELYGELSNRLFEKGYFSTLFFSHKDDSFINKLIEGRYEAIFMASNAFEAHQLNRIVENGIPLILYQSRNYEGLDPRIVIRVPDFYDGVRRVLNFLILKGHKRIAYIPPLLYQATGAEGNDFRAKAYSDTLRENNIEVNPDFFSIHTQSESSILEDVFFMMTSYKADQRPTALVASDDHIAAQVLRYVKKLNLSVPDDVAIVGWGNIASSQITTPELTTVDTEIPYFAYEVSEALIQMAQGIKVESKLYKGRLIIRGST</sequence>
<dbReference type="GO" id="GO:0003700">
    <property type="term" value="F:DNA-binding transcription factor activity"/>
    <property type="evidence" value="ECO:0007669"/>
    <property type="project" value="TreeGrafter"/>
</dbReference>
<gene>
    <name evidence="5" type="ORF">H9716_11475</name>
</gene>
<dbReference type="SUPFAM" id="SSF53822">
    <property type="entry name" value="Periplasmic binding protein-like I"/>
    <property type="match status" value="1"/>
</dbReference>
<dbReference type="InterPro" id="IPR028082">
    <property type="entry name" value="Peripla_BP_I"/>
</dbReference>
<comment type="caution">
    <text evidence="5">The sequence shown here is derived from an EMBL/GenBank/DDBJ whole genome shotgun (WGS) entry which is preliminary data.</text>
</comment>
<dbReference type="PROSITE" id="PS50932">
    <property type="entry name" value="HTH_LACI_2"/>
    <property type="match status" value="1"/>
</dbReference>
<dbReference type="Gene3D" id="1.10.260.40">
    <property type="entry name" value="lambda repressor-like DNA-binding domains"/>
    <property type="match status" value="1"/>
</dbReference>
<dbReference type="SUPFAM" id="SSF47413">
    <property type="entry name" value="lambda repressor-like DNA-binding domains"/>
    <property type="match status" value="1"/>
</dbReference>
<dbReference type="EMBL" id="DWYS01000137">
    <property type="protein sequence ID" value="HJB08462.1"/>
    <property type="molecule type" value="Genomic_DNA"/>
</dbReference>
<keyword evidence="1" id="KW-0805">Transcription regulation</keyword>
<dbReference type="SMART" id="SM00354">
    <property type="entry name" value="HTH_LACI"/>
    <property type="match status" value="1"/>
</dbReference>
<dbReference type="CDD" id="cd01392">
    <property type="entry name" value="HTH_LacI"/>
    <property type="match status" value="1"/>
</dbReference>
<evidence type="ECO:0000256" key="3">
    <source>
        <dbReference type="ARBA" id="ARBA00023163"/>
    </source>
</evidence>
<evidence type="ECO:0000313" key="5">
    <source>
        <dbReference type="EMBL" id="HJB08462.1"/>
    </source>
</evidence>
<reference evidence="5" key="1">
    <citation type="journal article" date="2021" name="PeerJ">
        <title>Extensive microbial diversity within the chicken gut microbiome revealed by metagenomics and culture.</title>
        <authorList>
            <person name="Gilroy R."/>
            <person name="Ravi A."/>
            <person name="Getino M."/>
            <person name="Pursley I."/>
            <person name="Horton D.L."/>
            <person name="Alikhan N.F."/>
            <person name="Baker D."/>
            <person name="Gharbi K."/>
            <person name="Hall N."/>
            <person name="Watson M."/>
            <person name="Adriaenssens E.M."/>
            <person name="Foster-Nyarko E."/>
            <person name="Jarju S."/>
            <person name="Secka A."/>
            <person name="Antonio M."/>
            <person name="Oren A."/>
            <person name="Chaudhuri R.R."/>
            <person name="La Ragione R."/>
            <person name="Hildebrand F."/>
            <person name="Pallen M.J."/>
        </authorList>
    </citation>
    <scope>NUCLEOTIDE SEQUENCE</scope>
    <source>
        <strain evidence="5">CHK188-4685</strain>
    </source>
</reference>
<accession>A0A9D2L9I0</accession>
<evidence type="ECO:0000259" key="4">
    <source>
        <dbReference type="PROSITE" id="PS50932"/>
    </source>
</evidence>
<reference evidence="5" key="2">
    <citation type="submission" date="2021-04" db="EMBL/GenBank/DDBJ databases">
        <authorList>
            <person name="Gilroy R."/>
        </authorList>
    </citation>
    <scope>NUCLEOTIDE SEQUENCE</scope>
    <source>
        <strain evidence="5">CHK188-4685</strain>
    </source>
</reference>
<dbReference type="Pfam" id="PF13377">
    <property type="entry name" value="Peripla_BP_3"/>
    <property type="match status" value="1"/>
</dbReference>